<proteinExistence type="predicted"/>
<dbReference type="EMBL" id="NQXA01000010">
    <property type="protein sequence ID" value="PHQ29052.1"/>
    <property type="molecule type" value="Genomic_DNA"/>
</dbReference>
<comment type="caution">
    <text evidence="2">The sequence shown here is derived from an EMBL/GenBank/DDBJ whole genome shotgun (WGS) entry which is preliminary data.</text>
</comment>
<protein>
    <submittedName>
        <fullName evidence="2">Uncharacterized protein</fullName>
    </submittedName>
</protein>
<gene>
    <name evidence="2" type="ORF">CJ305_12760</name>
</gene>
<sequence length="244" mass="27262">MIKNRRNHKLQAFPKGMVFVLFLIFAGFNALGQIDNRGGSFKIPAAKDSTATPSIQPDKSAPDLEIPRSQGGLKLDASGKLVERPVLRAPESSDFYMLDREDFADSGKRYTDSMNEYQARLDKERRGNIPRENIDFGVFKGNSKQLIIKCRDFGAIDNDRVAILNNDRTVVPGIFLAGTFTQITMQLQEGFNKIAIKALNQGSLGANTAEFYIYDELGNLVYSNQWLLATGFEAQFVYVKESSN</sequence>
<evidence type="ECO:0000256" key="1">
    <source>
        <dbReference type="SAM" id="MobiDB-lite"/>
    </source>
</evidence>
<feature type="region of interest" description="Disordered" evidence="1">
    <location>
        <begin position="45"/>
        <end position="71"/>
    </location>
</feature>
<dbReference type="AlphaFoldDB" id="A0A2G1VQK4"/>
<name>A0A2G1VQK4_9FLAO</name>
<dbReference type="OrthoDB" id="1148517at2"/>
<dbReference type="RefSeq" id="WP_099646667.1">
    <property type="nucleotide sequence ID" value="NZ_KZ319292.1"/>
</dbReference>
<accession>A0A2G1VQK4</accession>
<evidence type="ECO:0000313" key="2">
    <source>
        <dbReference type="EMBL" id="PHQ29052.1"/>
    </source>
</evidence>
<keyword evidence="3" id="KW-1185">Reference proteome</keyword>
<evidence type="ECO:0000313" key="3">
    <source>
        <dbReference type="Proteomes" id="UP000229433"/>
    </source>
</evidence>
<reference evidence="2 3" key="1">
    <citation type="submission" date="2017-08" db="EMBL/GenBank/DDBJ databases">
        <title>The whole genome shortgun sequences of strain Leeuwenhoekiella nanhaiensis G18 from the South China Sea.</title>
        <authorList>
            <person name="Liu Q."/>
        </authorList>
    </citation>
    <scope>NUCLEOTIDE SEQUENCE [LARGE SCALE GENOMIC DNA]</scope>
    <source>
        <strain evidence="2 3">G18</strain>
    </source>
</reference>
<dbReference type="Proteomes" id="UP000229433">
    <property type="component" value="Unassembled WGS sequence"/>
</dbReference>
<organism evidence="2 3">
    <name type="scientific">Leeuwenhoekiella nanhaiensis</name>
    <dbReference type="NCBI Taxonomy" id="1655491"/>
    <lineage>
        <taxon>Bacteria</taxon>
        <taxon>Pseudomonadati</taxon>
        <taxon>Bacteroidota</taxon>
        <taxon>Flavobacteriia</taxon>
        <taxon>Flavobacteriales</taxon>
        <taxon>Flavobacteriaceae</taxon>
        <taxon>Leeuwenhoekiella</taxon>
    </lineage>
</organism>